<dbReference type="Proteomes" id="UP000184517">
    <property type="component" value="Unassembled WGS sequence"/>
</dbReference>
<dbReference type="GO" id="GO:0043709">
    <property type="term" value="P:cell adhesion involved in single-species biofilm formation"/>
    <property type="evidence" value="ECO:0007669"/>
    <property type="project" value="TreeGrafter"/>
</dbReference>
<evidence type="ECO:0000313" key="7">
    <source>
        <dbReference type="EMBL" id="SHF75696.1"/>
    </source>
</evidence>
<evidence type="ECO:0000256" key="4">
    <source>
        <dbReference type="SAM" id="Coils"/>
    </source>
</evidence>
<dbReference type="GO" id="GO:0052621">
    <property type="term" value="F:diguanylate cyclase activity"/>
    <property type="evidence" value="ECO:0007669"/>
    <property type="project" value="UniProtKB-EC"/>
</dbReference>
<dbReference type="PROSITE" id="PS50887">
    <property type="entry name" value="GGDEF"/>
    <property type="match status" value="1"/>
</dbReference>
<dbReference type="Pfam" id="PF00990">
    <property type="entry name" value="GGDEF"/>
    <property type="match status" value="1"/>
</dbReference>
<gene>
    <name evidence="7" type="ORF">SAMN02745753_02570</name>
</gene>
<keyword evidence="8" id="KW-1185">Reference proteome</keyword>
<dbReference type="SMART" id="SM00267">
    <property type="entry name" value="GGDEF"/>
    <property type="match status" value="1"/>
</dbReference>
<proteinExistence type="predicted"/>
<feature type="coiled-coil region" evidence="4">
    <location>
        <begin position="257"/>
        <end position="284"/>
    </location>
</feature>
<feature type="transmembrane region" description="Helical" evidence="5">
    <location>
        <begin position="205"/>
        <end position="227"/>
    </location>
</feature>
<evidence type="ECO:0000256" key="5">
    <source>
        <dbReference type="SAM" id="Phobius"/>
    </source>
</evidence>
<dbReference type="NCBIfam" id="TIGR00254">
    <property type="entry name" value="GGDEF"/>
    <property type="match status" value="1"/>
</dbReference>
<dbReference type="InterPro" id="IPR050469">
    <property type="entry name" value="Diguanylate_Cyclase"/>
</dbReference>
<keyword evidence="5" id="KW-0472">Membrane</keyword>
<evidence type="ECO:0000313" key="8">
    <source>
        <dbReference type="Proteomes" id="UP000184517"/>
    </source>
</evidence>
<dbReference type="InterPro" id="IPR000160">
    <property type="entry name" value="GGDEF_dom"/>
</dbReference>
<evidence type="ECO:0000259" key="6">
    <source>
        <dbReference type="PROSITE" id="PS50887"/>
    </source>
</evidence>
<dbReference type="InterPro" id="IPR029787">
    <property type="entry name" value="Nucleotide_cyclase"/>
</dbReference>
<feature type="transmembrane region" description="Helical" evidence="5">
    <location>
        <begin position="13"/>
        <end position="33"/>
    </location>
</feature>
<comment type="cofactor">
    <cofactor evidence="1">
        <name>Mg(2+)</name>
        <dbReference type="ChEBI" id="CHEBI:18420"/>
    </cofactor>
</comment>
<dbReference type="RefSeq" id="WP_072840091.1">
    <property type="nucleotide sequence ID" value="NZ_FQVF01000011.1"/>
</dbReference>
<dbReference type="Gene3D" id="3.30.70.270">
    <property type="match status" value="1"/>
</dbReference>
<evidence type="ECO:0000256" key="1">
    <source>
        <dbReference type="ARBA" id="ARBA00001946"/>
    </source>
</evidence>
<dbReference type="CDD" id="cd01949">
    <property type="entry name" value="GGDEF"/>
    <property type="match status" value="1"/>
</dbReference>
<comment type="catalytic activity">
    <reaction evidence="3">
        <text>2 GTP = 3',3'-c-di-GMP + 2 diphosphate</text>
        <dbReference type="Rhea" id="RHEA:24898"/>
        <dbReference type="ChEBI" id="CHEBI:33019"/>
        <dbReference type="ChEBI" id="CHEBI:37565"/>
        <dbReference type="ChEBI" id="CHEBI:58805"/>
        <dbReference type="EC" id="2.7.7.65"/>
    </reaction>
</comment>
<dbReference type="STRING" id="1122206.SAMN02745753_02570"/>
<protein>
    <recommendedName>
        <fullName evidence="2">diguanylate cyclase</fullName>
        <ecNumber evidence="2">2.7.7.65</ecNumber>
    </recommendedName>
</protein>
<reference evidence="8" key="1">
    <citation type="submission" date="2016-11" db="EMBL/GenBank/DDBJ databases">
        <authorList>
            <person name="Varghese N."/>
            <person name="Submissions S."/>
        </authorList>
    </citation>
    <scope>NUCLEOTIDE SEQUENCE [LARGE SCALE GENOMIC DNA]</scope>
    <source>
        <strain evidence="8">DSM 16579</strain>
    </source>
</reference>
<keyword evidence="5" id="KW-0812">Transmembrane</keyword>
<keyword evidence="5" id="KW-1133">Transmembrane helix</keyword>
<evidence type="ECO:0000256" key="3">
    <source>
        <dbReference type="ARBA" id="ARBA00034247"/>
    </source>
</evidence>
<dbReference type="EC" id="2.7.7.65" evidence="2"/>
<dbReference type="GO" id="GO:0005886">
    <property type="term" value="C:plasma membrane"/>
    <property type="evidence" value="ECO:0007669"/>
    <property type="project" value="TreeGrafter"/>
</dbReference>
<evidence type="ECO:0000256" key="2">
    <source>
        <dbReference type="ARBA" id="ARBA00012528"/>
    </source>
</evidence>
<dbReference type="InterPro" id="IPR043128">
    <property type="entry name" value="Rev_trsase/Diguanyl_cyclase"/>
</dbReference>
<sequence length="452" mass="51653">MFNWLNVSMTRKISSLSFVLLSFLFVVILYSTYQTQKIYKEMQEVAEIDIPLSEVIADIEILQLKQHLLMEGIRLQGDAFFADEVSQTKSVKGFDEFSQLLSAQLDKSISILHTGMTFGSIRIKVEEHQSLIQQISVLHSHRVGFESLFSRFLNKGEEHYSVSWDELEKQDNLLDSQADELLVNIDQLTMKVAATVEKQERDFMVVNAILGLSAFAIGGYLTLYTILSFRQKVGSLRGQIESLHRSISPDESNDAIHNKGSDELDQLEKDLKILMARFSLEKDNRDEVETQLIELATRDKLTGAFNRHKWDEQIKDELALANRGHHFSLILLDVDHFKKINDAYGHDFGDNVLKLLVNTLRKRLRETDMLFRIGGEEFAVLLRDTNCEDAGVLAEQLRKKIETLNEDGMPPFTISLGVTDYQDFDDQSRIVKRADILLYEAKGAGRNRVMIG</sequence>
<dbReference type="EMBL" id="FQVF01000011">
    <property type="protein sequence ID" value="SHF75696.1"/>
    <property type="molecule type" value="Genomic_DNA"/>
</dbReference>
<dbReference type="PANTHER" id="PTHR45138:SF9">
    <property type="entry name" value="DIGUANYLATE CYCLASE DGCM-RELATED"/>
    <property type="match status" value="1"/>
</dbReference>
<name>A0A1M5E924_9GAMM</name>
<dbReference type="OrthoDB" id="9812260at2"/>
<keyword evidence="4" id="KW-0175">Coiled coil</keyword>
<dbReference type="GO" id="GO:1902201">
    <property type="term" value="P:negative regulation of bacterial-type flagellum-dependent cell motility"/>
    <property type="evidence" value="ECO:0007669"/>
    <property type="project" value="TreeGrafter"/>
</dbReference>
<organism evidence="7 8">
    <name type="scientific">Marinomonas polaris DSM 16579</name>
    <dbReference type="NCBI Taxonomy" id="1122206"/>
    <lineage>
        <taxon>Bacteria</taxon>
        <taxon>Pseudomonadati</taxon>
        <taxon>Pseudomonadota</taxon>
        <taxon>Gammaproteobacteria</taxon>
        <taxon>Oceanospirillales</taxon>
        <taxon>Oceanospirillaceae</taxon>
        <taxon>Marinomonas</taxon>
    </lineage>
</organism>
<dbReference type="AlphaFoldDB" id="A0A1M5E924"/>
<dbReference type="SUPFAM" id="SSF55073">
    <property type="entry name" value="Nucleotide cyclase"/>
    <property type="match status" value="1"/>
</dbReference>
<accession>A0A1M5E924</accession>
<dbReference type="PANTHER" id="PTHR45138">
    <property type="entry name" value="REGULATORY COMPONENTS OF SENSORY TRANSDUCTION SYSTEM"/>
    <property type="match status" value="1"/>
</dbReference>
<feature type="domain" description="GGDEF" evidence="6">
    <location>
        <begin position="325"/>
        <end position="452"/>
    </location>
</feature>
<dbReference type="FunFam" id="3.30.70.270:FF:000001">
    <property type="entry name" value="Diguanylate cyclase domain protein"/>
    <property type="match status" value="1"/>
</dbReference>